<feature type="compositionally biased region" description="Low complexity" evidence="1">
    <location>
        <begin position="8"/>
        <end position="21"/>
    </location>
</feature>
<dbReference type="Proteomes" id="UP000095283">
    <property type="component" value="Unplaced"/>
</dbReference>
<reference evidence="3" key="1">
    <citation type="submission" date="2016-11" db="UniProtKB">
        <authorList>
            <consortium name="WormBaseParasite"/>
        </authorList>
    </citation>
    <scope>IDENTIFICATION</scope>
</reference>
<sequence>MASKKCDSSSYIEESDSSTPSPSFNVYPNVLLVMRHSERVDDLFPGWIKKSTRTGKYKAYDLNMVHN</sequence>
<accession>A0A1I7X0S6</accession>
<name>A0A1I7X0S6_HETBA</name>
<dbReference type="GO" id="GO:0016791">
    <property type="term" value="F:phosphatase activity"/>
    <property type="evidence" value="ECO:0007669"/>
    <property type="project" value="UniProtKB-ARBA"/>
</dbReference>
<proteinExistence type="predicted"/>
<dbReference type="AlphaFoldDB" id="A0A1I7X0S6"/>
<dbReference type="InterPro" id="IPR029033">
    <property type="entry name" value="His_PPase_superfam"/>
</dbReference>
<dbReference type="Gene3D" id="3.40.50.1240">
    <property type="entry name" value="Phosphoglycerate mutase-like"/>
    <property type="match status" value="1"/>
</dbReference>
<evidence type="ECO:0000313" key="2">
    <source>
        <dbReference type="Proteomes" id="UP000095283"/>
    </source>
</evidence>
<feature type="region of interest" description="Disordered" evidence="1">
    <location>
        <begin position="1"/>
        <end position="25"/>
    </location>
</feature>
<dbReference type="WBParaSite" id="Hba_11027">
    <property type="protein sequence ID" value="Hba_11027"/>
    <property type="gene ID" value="Hba_11027"/>
</dbReference>
<keyword evidence="2" id="KW-1185">Reference proteome</keyword>
<evidence type="ECO:0000313" key="3">
    <source>
        <dbReference type="WBParaSite" id="Hba_11027"/>
    </source>
</evidence>
<protein>
    <submittedName>
        <fullName evidence="3">Phosphoglycerate mutase (2,3-diphosphoglycerate-dependent)</fullName>
    </submittedName>
</protein>
<evidence type="ECO:0000256" key="1">
    <source>
        <dbReference type="SAM" id="MobiDB-lite"/>
    </source>
</evidence>
<organism evidence="2 3">
    <name type="scientific">Heterorhabditis bacteriophora</name>
    <name type="common">Entomopathogenic nematode worm</name>
    <dbReference type="NCBI Taxonomy" id="37862"/>
    <lineage>
        <taxon>Eukaryota</taxon>
        <taxon>Metazoa</taxon>
        <taxon>Ecdysozoa</taxon>
        <taxon>Nematoda</taxon>
        <taxon>Chromadorea</taxon>
        <taxon>Rhabditida</taxon>
        <taxon>Rhabditina</taxon>
        <taxon>Rhabditomorpha</taxon>
        <taxon>Strongyloidea</taxon>
        <taxon>Heterorhabditidae</taxon>
        <taxon>Heterorhabditis</taxon>
    </lineage>
</organism>